<keyword evidence="2" id="KW-1185">Reference proteome</keyword>
<evidence type="ECO:0000313" key="1">
    <source>
        <dbReference type="EMBL" id="MFC4410129.1"/>
    </source>
</evidence>
<evidence type="ECO:0000313" key="2">
    <source>
        <dbReference type="Proteomes" id="UP001595817"/>
    </source>
</evidence>
<dbReference type="InterPro" id="IPR029063">
    <property type="entry name" value="SAM-dependent_MTases_sf"/>
</dbReference>
<dbReference type="SUPFAM" id="SSF53335">
    <property type="entry name" value="S-adenosyl-L-methionine-dependent methyltransferases"/>
    <property type="match status" value="1"/>
</dbReference>
<dbReference type="EMBL" id="JBHSEC010000007">
    <property type="protein sequence ID" value="MFC4410129.1"/>
    <property type="molecule type" value="Genomic_DNA"/>
</dbReference>
<evidence type="ECO:0008006" key="3">
    <source>
        <dbReference type="Google" id="ProtNLM"/>
    </source>
</evidence>
<gene>
    <name evidence="1" type="ORF">ACFOZY_06710</name>
</gene>
<dbReference type="Proteomes" id="UP001595817">
    <property type="component" value="Unassembled WGS sequence"/>
</dbReference>
<reference evidence="2" key="1">
    <citation type="journal article" date="2019" name="Int. J. Syst. Evol. Microbiol.">
        <title>The Global Catalogue of Microorganisms (GCM) 10K type strain sequencing project: providing services to taxonomists for standard genome sequencing and annotation.</title>
        <authorList>
            <consortium name="The Broad Institute Genomics Platform"/>
            <consortium name="The Broad Institute Genome Sequencing Center for Infectious Disease"/>
            <person name="Wu L."/>
            <person name="Ma J."/>
        </authorList>
    </citation>
    <scope>NUCLEOTIDE SEQUENCE [LARGE SCALE GENOMIC DNA]</scope>
    <source>
        <strain evidence="2">CCUG 59778</strain>
    </source>
</reference>
<protein>
    <recommendedName>
        <fullName evidence="3">Methyltransferase domain-containing protein</fullName>
    </recommendedName>
</protein>
<dbReference type="Gene3D" id="3.40.50.150">
    <property type="entry name" value="Vaccinia Virus protein VP39"/>
    <property type="match status" value="1"/>
</dbReference>
<name>A0ABV8X4R4_9LACT</name>
<dbReference type="RefSeq" id="WP_378153626.1">
    <property type="nucleotide sequence ID" value="NZ_JBHSEC010000007.1"/>
</dbReference>
<proteinExistence type="predicted"/>
<sequence length="202" mass="24471">MSEQDYDRLLNIHTSDEQMGFPKSFHYHRYEPTPYSALEILFKHYKFTDTDRIIDFGCGKGRLNFFLHHLFNVNVVGIEMDIEFYQDALRNLERYLVKNPKGKGKILFHHGMAQEYNIEPMDNRFYFFNPFSIQIFTKVINHILLSVESHYRDIELILYYPSKDYTYFLDNQSPFQLKEEVQLGGDYDENPFEKFLIYRFEY</sequence>
<comment type="caution">
    <text evidence="1">The sequence shown here is derived from an EMBL/GenBank/DDBJ whole genome shotgun (WGS) entry which is preliminary data.</text>
</comment>
<accession>A0ABV8X4R4</accession>
<organism evidence="1 2">
    <name type="scientific">Chungangia koreensis</name>
    <dbReference type="NCBI Taxonomy" id="752657"/>
    <lineage>
        <taxon>Bacteria</taxon>
        <taxon>Bacillati</taxon>
        <taxon>Bacillota</taxon>
        <taxon>Bacilli</taxon>
        <taxon>Lactobacillales</taxon>
        <taxon>Chungangia</taxon>
    </lineage>
</organism>